<feature type="compositionally biased region" description="Basic and acidic residues" evidence="14">
    <location>
        <begin position="228"/>
        <end position="253"/>
    </location>
</feature>
<feature type="region of interest" description="Disordered" evidence="14">
    <location>
        <begin position="623"/>
        <end position="653"/>
    </location>
</feature>
<reference evidence="15 16" key="1">
    <citation type="submission" date="2013-11" db="EMBL/GenBank/DDBJ databases">
        <title>The Damaraland mole rat (Fukomys damarensis) genome and evolution of African mole rats.</title>
        <authorList>
            <person name="Gladyshev V.N."/>
            <person name="Fang X."/>
        </authorList>
    </citation>
    <scope>NUCLEOTIDE SEQUENCE [LARGE SCALE GENOMIC DNA]</scope>
    <source>
        <tissue evidence="15">Liver</tissue>
    </source>
</reference>
<feature type="compositionally biased region" description="Basic and acidic residues" evidence="14">
    <location>
        <begin position="118"/>
        <end position="130"/>
    </location>
</feature>
<feature type="compositionally biased region" description="Basic and acidic residues" evidence="14">
    <location>
        <begin position="153"/>
        <end position="164"/>
    </location>
</feature>
<dbReference type="Proteomes" id="UP000028990">
    <property type="component" value="Unassembled WGS sequence"/>
</dbReference>
<dbReference type="Pfam" id="PF01271">
    <property type="entry name" value="Granin"/>
    <property type="match status" value="1"/>
</dbReference>
<feature type="compositionally biased region" description="Acidic residues" evidence="14">
    <location>
        <begin position="263"/>
        <end position="272"/>
    </location>
</feature>
<feature type="compositionally biased region" description="Basic and acidic residues" evidence="14">
    <location>
        <begin position="364"/>
        <end position="388"/>
    </location>
</feature>
<keyword evidence="4" id="KW-0597">Phosphoprotein</keyword>
<evidence type="ECO:0000313" key="16">
    <source>
        <dbReference type="Proteomes" id="UP000028990"/>
    </source>
</evidence>
<evidence type="ECO:0000256" key="7">
    <source>
        <dbReference type="ARBA" id="ARBA00022729"/>
    </source>
</evidence>
<dbReference type="InterPro" id="IPR001990">
    <property type="entry name" value="Granin"/>
</dbReference>
<proteinExistence type="inferred from homology"/>
<dbReference type="PANTHER" id="PTHR10583">
    <property type="entry name" value="CHROMOGRANIN"/>
    <property type="match status" value="1"/>
</dbReference>
<dbReference type="PROSITE" id="PS00423">
    <property type="entry name" value="GRANINS_2"/>
    <property type="match status" value="1"/>
</dbReference>
<dbReference type="PANTHER" id="PTHR10583:SF4">
    <property type="entry name" value="SECRETOGRANIN-1"/>
    <property type="match status" value="1"/>
</dbReference>
<evidence type="ECO:0000256" key="9">
    <source>
        <dbReference type="ARBA" id="ARBA00023157"/>
    </source>
</evidence>
<evidence type="ECO:0000256" key="12">
    <source>
        <dbReference type="ARBA" id="ARBA00042410"/>
    </source>
</evidence>
<evidence type="ECO:0000256" key="14">
    <source>
        <dbReference type="SAM" id="MobiDB-lite"/>
    </source>
</evidence>
<accession>A0A091CVP9</accession>
<keyword evidence="9" id="KW-1015">Disulfide bond</keyword>
<dbReference type="EMBL" id="KN124112">
    <property type="protein sequence ID" value="KFO22183.1"/>
    <property type="molecule type" value="Genomic_DNA"/>
</dbReference>
<evidence type="ECO:0000256" key="2">
    <source>
        <dbReference type="ARBA" id="ARBA00005723"/>
    </source>
</evidence>
<feature type="compositionally biased region" description="Basic and acidic residues" evidence="14">
    <location>
        <begin position="433"/>
        <end position="469"/>
    </location>
</feature>
<sequence length="676" mass="77835">MASRTNSSRLPFFFSFKAVGSVPVDNRNHNEEVVTRCIIEVLSDALSKSSVPPISPECRQVLKKSGKEVNGEEKSENENKKFEVRLLRDPGDAAETRKLSSREEAGAPGEGDTQGQTKADREKWEEESKHSQQGMDESQRSLYPSKDNGQIPEEAKVRHSEKSEALGSEEEVGEDHQKGEHGEDASEGRHTDEAGETPDALLNQRNQASAKKKELVAKSDTHSAGLPEKTHSREKSSQEVEEEVRSQEKRPQESHSQPRSQEESEESEEDTTSSEVAKRHTRPRHHHGRTRPDRSFPEENPSEEKGQESKEADMGMTGLGEKRHHHSTHYRASEEEPEYGGEMRGYPGIQASEDLEGGQFMGRGSEDYRAARPHSEKSWGEEAERNHPSSELNSVAQGYSEESEEETGHKLGKGHHDRGGGGEPGAYSTPDNGEEKRFLVEGHHHHVQESQMDKARRHPQDEWQDRDKNYLNYGEEGAQEKWRQQEDLRDPRENREEDRLPDKQYASHHTTEKRKRLGVLFNPYFDPLQWKSSHFERRDNMDDNFLEDGEENGLTLNKKTFFPEYNYDWWEKRPFSEDVNWGYEKRSFPRAPKLDLKRQYDGVAELDQLLHYRKKSAEFPDFYDSEEQRSTLQEAENEQEDTDQRALTEEEEKQLENLAVMDLELQKIAEKFSQRG</sequence>
<dbReference type="OrthoDB" id="9907623at2759"/>
<evidence type="ECO:0000256" key="4">
    <source>
        <dbReference type="ARBA" id="ARBA00022553"/>
    </source>
</evidence>
<feature type="compositionally biased region" description="Basic and acidic residues" evidence="14">
    <location>
        <begin position="478"/>
        <end position="502"/>
    </location>
</feature>
<evidence type="ECO:0000256" key="11">
    <source>
        <dbReference type="ARBA" id="ARBA00039221"/>
    </source>
</evidence>
<dbReference type="InterPro" id="IPR001819">
    <property type="entry name" value="Chromogranin_AB"/>
</dbReference>
<feature type="compositionally biased region" description="Basic and acidic residues" evidence="14">
    <location>
        <begin position="65"/>
        <end position="105"/>
    </location>
</feature>
<comment type="subunit">
    <text evidence="13">Interacts with ITPR1 in the secretory granules.</text>
</comment>
<feature type="compositionally biased region" description="Basic and acidic residues" evidence="14">
    <location>
        <begin position="174"/>
        <end position="193"/>
    </location>
</feature>
<protein>
    <recommendedName>
        <fullName evidence="11">Secretogranin-1</fullName>
    </recommendedName>
    <alternativeName>
        <fullName evidence="12">Chromogranin-B</fullName>
    </alternativeName>
</protein>
<organism evidence="15 16">
    <name type="scientific">Fukomys damarensis</name>
    <name type="common">Damaraland mole rat</name>
    <name type="synonym">Cryptomys damarensis</name>
    <dbReference type="NCBI Taxonomy" id="885580"/>
    <lineage>
        <taxon>Eukaryota</taxon>
        <taxon>Metazoa</taxon>
        <taxon>Chordata</taxon>
        <taxon>Craniata</taxon>
        <taxon>Vertebrata</taxon>
        <taxon>Euteleostomi</taxon>
        <taxon>Mammalia</taxon>
        <taxon>Eutheria</taxon>
        <taxon>Euarchontoglires</taxon>
        <taxon>Glires</taxon>
        <taxon>Rodentia</taxon>
        <taxon>Hystricomorpha</taxon>
        <taxon>Bathyergidae</taxon>
        <taxon>Fukomys</taxon>
    </lineage>
</organism>
<dbReference type="PROSITE" id="PS00422">
    <property type="entry name" value="GRANINS_1"/>
    <property type="match status" value="1"/>
</dbReference>
<feature type="compositionally biased region" description="Basic and acidic residues" evidence="14">
    <location>
        <begin position="290"/>
        <end position="313"/>
    </location>
</feature>
<keyword evidence="8" id="KW-0654">Proteoglycan</keyword>
<dbReference type="AlphaFoldDB" id="A0A091CVP9"/>
<feature type="compositionally biased region" description="Polar residues" evidence="14">
    <location>
        <begin position="131"/>
        <end position="142"/>
    </location>
</feature>
<feature type="region of interest" description="Disordered" evidence="14">
    <location>
        <begin position="64"/>
        <end position="514"/>
    </location>
</feature>
<dbReference type="STRING" id="885580.ENSFDAP00000019330"/>
<keyword evidence="10" id="KW-0325">Glycoprotein</keyword>
<feature type="compositionally biased region" description="Basic and acidic residues" evidence="14">
    <location>
        <begin position="211"/>
        <end position="221"/>
    </location>
</feature>
<dbReference type="GO" id="GO:0030141">
    <property type="term" value="C:secretory granule"/>
    <property type="evidence" value="ECO:0007669"/>
    <property type="project" value="InterPro"/>
</dbReference>
<dbReference type="PRINTS" id="PR00659">
    <property type="entry name" value="CHROMOGRANIN"/>
</dbReference>
<dbReference type="InterPro" id="IPR018054">
    <property type="entry name" value="Chromogranin_CS"/>
</dbReference>
<dbReference type="GO" id="GO:0005615">
    <property type="term" value="C:extracellular space"/>
    <property type="evidence" value="ECO:0007669"/>
    <property type="project" value="TreeGrafter"/>
</dbReference>
<dbReference type="eggNOG" id="ENOG502QRBF">
    <property type="taxonomic scope" value="Eukaryota"/>
</dbReference>
<keyword evidence="6" id="KW-0165">Cleavage on pair of basic residues</keyword>
<evidence type="ECO:0000256" key="8">
    <source>
        <dbReference type="ARBA" id="ARBA00022974"/>
    </source>
</evidence>
<evidence type="ECO:0000256" key="3">
    <source>
        <dbReference type="ARBA" id="ARBA00022525"/>
    </source>
</evidence>
<evidence type="ECO:0000256" key="13">
    <source>
        <dbReference type="ARBA" id="ARBA00044763"/>
    </source>
</evidence>
<evidence type="ECO:0000256" key="1">
    <source>
        <dbReference type="ARBA" id="ARBA00004613"/>
    </source>
</evidence>
<feature type="compositionally biased region" description="Basic residues" evidence="14">
    <location>
        <begin position="279"/>
        <end position="289"/>
    </location>
</feature>
<evidence type="ECO:0000256" key="10">
    <source>
        <dbReference type="ARBA" id="ARBA00023180"/>
    </source>
</evidence>
<evidence type="ECO:0000313" key="15">
    <source>
        <dbReference type="EMBL" id="KFO22183.1"/>
    </source>
</evidence>
<keyword evidence="5" id="KW-0765">Sulfation</keyword>
<keyword evidence="7" id="KW-0732">Signal</keyword>
<name>A0A091CVP9_FUKDA</name>
<evidence type="ECO:0000256" key="5">
    <source>
        <dbReference type="ARBA" id="ARBA00022641"/>
    </source>
</evidence>
<comment type="similarity">
    <text evidence="2">Belongs to the chromogranin/secretogranin protein family.</text>
</comment>
<evidence type="ECO:0000256" key="6">
    <source>
        <dbReference type="ARBA" id="ARBA00022685"/>
    </source>
</evidence>
<comment type="subcellular location">
    <subcellularLocation>
        <location evidence="1">Secreted</location>
    </subcellularLocation>
</comment>
<gene>
    <name evidence="15" type="ORF">H920_16422</name>
</gene>
<keyword evidence="16" id="KW-1185">Reference proteome</keyword>
<keyword evidence="3" id="KW-0964">Secreted</keyword>